<evidence type="ECO:0000313" key="2">
    <source>
        <dbReference type="EMBL" id="EYU25609.1"/>
    </source>
</evidence>
<dbReference type="AlphaFoldDB" id="A0A022QDA9"/>
<evidence type="ECO:0008006" key="4">
    <source>
        <dbReference type="Google" id="ProtNLM"/>
    </source>
</evidence>
<dbReference type="PANTHER" id="PTHR24299:SF59">
    <property type="entry name" value="CYTOCHROME P450 SUPERFAMILY PROTEIN"/>
    <property type="match status" value="1"/>
</dbReference>
<evidence type="ECO:0000313" key="3">
    <source>
        <dbReference type="Proteomes" id="UP000030748"/>
    </source>
</evidence>
<feature type="non-terminal residue" evidence="2">
    <location>
        <position position="1"/>
    </location>
</feature>
<name>A0A022QDA9_ERYGU</name>
<dbReference type="SUPFAM" id="SSF48264">
    <property type="entry name" value="Cytochrome P450"/>
    <property type="match status" value="1"/>
</dbReference>
<sequence>GCEIDIKSKKMELVAVSTFVLVAVLAWFIFPRHKNLPPGPHPFPIIGNLHQLGKNPHWATISPADQTAALEAAHGHYKIPMTFLPIGKEWRKFRKLGREEMFMASRLESSQTLRLEKLERKCDYAGEFCDRGKAVNIGEAIFTAMVNLMFATLFSTEDASFDSNNESSSDDQELLKTTIEGIANIMGRPNFADFFPILKPFDLQGQINQAGINQDRSDRIHKRPSVLELSRERDPNDPPYGFLVLVQILLSWIK</sequence>
<dbReference type="InterPro" id="IPR036396">
    <property type="entry name" value="Cyt_P450_sf"/>
</dbReference>
<dbReference type="Proteomes" id="UP000030748">
    <property type="component" value="Unassembled WGS sequence"/>
</dbReference>
<dbReference type="Gene3D" id="1.10.630.10">
    <property type="entry name" value="Cytochrome P450"/>
    <property type="match status" value="1"/>
</dbReference>
<protein>
    <recommendedName>
        <fullName evidence="4">Cytochrome P450</fullName>
    </recommendedName>
</protein>
<organism evidence="2 3">
    <name type="scientific">Erythranthe guttata</name>
    <name type="common">Yellow monkey flower</name>
    <name type="synonym">Mimulus guttatus</name>
    <dbReference type="NCBI Taxonomy" id="4155"/>
    <lineage>
        <taxon>Eukaryota</taxon>
        <taxon>Viridiplantae</taxon>
        <taxon>Streptophyta</taxon>
        <taxon>Embryophyta</taxon>
        <taxon>Tracheophyta</taxon>
        <taxon>Spermatophyta</taxon>
        <taxon>Magnoliopsida</taxon>
        <taxon>eudicotyledons</taxon>
        <taxon>Gunneridae</taxon>
        <taxon>Pentapetalae</taxon>
        <taxon>asterids</taxon>
        <taxon>lamiids</taxon>
        <taxon>Lamiales</taxon>
        <taxon>Phrymaceae</taxon>
        <taxon>Erythranthe</taxon>
    </lineage>
</organism>
<dbReference type="GO" id="GO:0020037">
    <property type="term" value="F:heme binding"/>
    <property type="evidence" value="ECO:0007669"/>
    <property type="project" value="InterPro"/>
</dbReference>
<dbReference type="GO" id="GO:0016712">
    <property type="term" value="F:oxidoreductase activity, acting on paired donors, with incorporation or reduction of molecular oxygen, reduced flavin or flavoprotein as one donor, and incorporation of one atom of oxygen"/>
    <property type="evidence" value="ECO:0000318"/>
    <property type="project" value="GO_Central"/>
</dbReference>
<dbReference type="GO" id="GO:0005506">
    <property type="term" value="F:iron ion binding"/>
    <property type="evidence" value="ECO:0007669"/>
    <property type="project" value="InterPro"/>
</dbReference>
<dbReference type="STRING" id="4155.A0A022QDA9"/>
<reference evidence="2 3" key="1">
    <citation type="journal article" date="2013" name="Proc. Natl. Acad. Sci. U.S.A.">
        <title>Fine-scale variation in meiotic recombination in Mimulus inferred from population shotgun sequencing.</title>
        <authorList>
            <person name="Hellsten U."/>
            <person name="Wright K.M."/>
            <person name="Jenkins J."/>
            <person name="Shu S."/>
            <person name="Yuan Y."/>
            <person name="Wessler S.R."/>
            <person name="Schmutz J."/>
            <person name="Willis J.H."/>
            <person name="Rokhsar D.S."/>
        </authorList>
    </citation>
    <scope>NUCLEOTIDE SEQUENCE [LARGE SCALE GENOMIC DNA]</scope>
    <source>
        <strain evidence="3">cv. DUN x IM62</strain>
    </source>
</reference>
<gene>
    <name evidence="2" type="ORF">MIMGU_mgv11b020849mg</name>
</gene>
<keyword evidence="3" id="KW-1185">Reference proteome</keyword>
<proteinExistence type="predicted"/>
<dbReference type="EMBL" id="KI631986">
    <property type="protein sequence ID" value="EYU25609.1"/>
    <property type="molecule type" value="Genomic_DNA"/>
</dbReference>
<dbReference type="PANTHER" id="PTHR24299">
    <property type="entry name" value="CYTOCHROME P450 FAMILY 1"/>
    <property type="match status" value="1"/>
</dbReference>
<keyword evidence="1" id="KW-0472">Membrane</keyword>
<keyword evidence="1" id="KW-0812">Transmembrane</keyword>
<keyword evidence="1" id="KW-1133">Transmembrane helix</keyword>
<feature type="transmembrane region" description="Helical" evidence="1">
    <location>
        <begin position="12"/>
        <end position="30"/>
    </location>
</feature>
<accession>A0A022QDA9</accession>
<evidence type="ECO:0000256" key="1">
    <source>
        <dbReference type="SAM" id="Phobius"/>
    </source>
</evidence>